<protein>
    <submittedName>
        <fullName evidence="1">Uncharacterized protein</fullName>
    </submittedName>
</protein>
<sequence length="125" mass="13872">MRESAGVETNDTGKKDLTIALIGMVEKFAIVTPDRVTMIGAAGSEVKSQVTVSPTPQYPFKVTGMRLKNGEFIKASYEWKESEKKAVVQIENRMTEKGRYVDAVILTTDSPIKPEIHIPVYGILR</sequence>
<dbReference type="EMBL" id="DSUH01000100">
    <property type="protein sequence ID" value="HGU32091.1"/>
    <property type="molecule type" value="Genomic_DNA"/>
</dbReference>
<proteinExistence type="predicted"/>
<organism evidence="1">
    <name type="scientific">Desulfatirhabdium butyrativorans</name>
    <dbReference type="NCBI Taxonomy" id="340467"/>
    <lineage>
        <taxon>Bacteria</taxon>
        <taxon>Pseudomonadati</taxon>
        <taxon>Thermodesulfobacteriota</taxon>
        <taxon>Desulfobacteria</taxon>
        <taxon>Desulfobacterales</taxon>
        <taxon>Desulfatirhabdiaceae</taxon>
        <taxon>Desulfatirhabdium</taxon>
    </lineage>
</organism>
<gene>
    <name evidence="1" type="ORF">ENS29_04455</name>
</gene>
<evidence type="ECO:0000313" key="1">
    <source>
        <dbReference type="EMBL" id="HGU32091.1"/>
    </source>
</evidence>
<accession>A0A7C4RQB3</accession>
<dbReference type="AlphaFoldDB" id="A0A7C4RQB3"/>
<comment type="caution">
    <text evidence="1">The sequence shown here is derived from an EMBL/GenBank/DDBJ whole genome shotgun (WGS) entry which is preliminary data.</text>
</comment>
<name>A0A7C4RQB3_9BACT</name>
<reference evidence="1" key="1">
    <citation type="journal article" date="2020" name="mSystems">
        <title>Genome- and Community-Level Interaction Insights into Carbon Utilization and Element Cycling Functions of Hydrothermarchaeota in Hydrothermal Sediment.</title>
        <authorList>
            <person name="Zhou Z."/>
            <person name="Liu Y."/>
            <person name="Xu W."/>
            <person name="Pan J."/>
            <person name="Luo Z.H."/>
            <person name="Li M."/>
        </authorList>
    </citation>
    <scope>NUCLEOTIDE SEQUENCE [LARGE SCALE GENOMIC DNA]</scope>
    <source>
        <strain evidence="1">SpSt-477</strain>
    </source>
</reference>